<organism evidence="2 3">
    <name type="scientific">Catenaria anguillulae PL171</name>
    <dbReference type="NCBI Taxonomy" id="765915"/>
    <lineage>
        <taxon>Eukaryota</taxon>
        <taxon>Fungi</taxon>
        <taxon>Fungi incertae sedis</taxon>
        <taxon>Blastocladiomycota</taxon>
        <taxon>Blastocladiomycetes</taxon>
        <taxon>Blastocladiales</taxon>
        <taxon>Catenariaceae</taxon>
        <taxon>Catenaria</taxon>
    </lineage>
</organism>
<comment type="caution">
    <text evidence="2">The sequence shown here is derived from an EMBL/GenBank/DDBJ whole genome shotgun (WGS) entry which is preliminary data.</text>
</comment>
<protein>
    <submittedName>
        <fullName evidence="2">Uncharacterized protein</fullName>
    </submittedName>
</protein>
<proteinExistence type="predicted"/>
<reference evidence="2 3" key="1">
    <citation type="submission" date="2016-07" db="EMBL/GenBank/DDBJ databases">
        <title>Pervasive Adenine N6-methylation of Active Genes in Fungi.</title>
        <authorList>
            <consortium name="DOE Joint Genome Institute"/>
            <person name="Mondo S.J."/>
            <person name="Dannebaum R.O."/>
            <person name="Kuo R.C."/>
            <person name="Labutti K."/>
            <person name="Haridas S."/>
            <person name="Kuo A."/>
            <person name="Salamov A."/>
            <person name="Ahrendt S.R."/>
            <person name="Lipzen A."/>
            <person name="Sullivan W."/>
            <person name="Andreopoulos W.B."/>
            <person name="Clum A."/>
            <person name="Lindquist E."/>
            <person name="Daum C."/>
            <person name="Ramamoorthy G.K."/>
            <person name="Gryganskyi A."/>
            <person name="Culley D."/>
            <person name="Magnuson J.K."/>
            <person name="James T.Y."/>
            <person name="O'Malley M.A."/>
            <person name="Stajich J.E."/>
            <person name="Spatafora J.W."/>
            <person name="Visel A."/>
            <person name="Grigoriev I.V."/>
        </authorList>
    </citation>
    <scope>NUCLEOTIDE SEQUENCE [LARGE SCALE GENOMIC DNA]</scope>
    <source>
        <strain evidence="2 3">PL171</strain>
    </source>
</reference>
<evidence type="ECO:0000256" key="1">
    <source>
        <dbReference type="SAM" id="MobiDB-lite"/>
    </source>
</evidence>
<dbReference type="AlphaFoldDB" id="A0A1Y2HKT1"/>
<name>A0A1Y2HKT1_9FUNG</name>
<keyword evidence="3" id="KW-1185">Reference proteome</keyword>
<evidence type="ECO:0000313" key="3">
    <source>
        <dbReference type="Proteomes" id="UP000193411"/>
    </source>
</evidence>
<feature type="region of interest" description="Disordered" evidence="1">
    <location>
        <begin position="25"/>
        <end position="56"/>
    </location>
</feature>
<gene>
    <name evidence="2" type="ORF">BCR44DRAFT_1133911</name>
</gene>
<dbReference type="Proteomes" id="UP000193411">
    <property type="component" value="Unassembled WGS sequence"/>
</dbReference>
<evidence type="ECO:0000313" key="2">
    <source>
        <dbReference type="EMBL" id="ORZ35159.1"/>
    </source>
</evidence>
<dbReference type="EMBL" id="MCFL01000024">
    <property type="protein sequence ID" value="ORZ35159.1"/>
    <property type="molecule type" value="Genomic_DNA"/>
</dbReference>
<accession>A0A1Y2HKT1</accession>
<sequence length="190" mass="21084">MRPISATRLLTHARFCAGSRYARKTACPGQSHNPNPGFPRPHNRSVMHGQPKARRPHTCHGLEAMRCCHGAVPLLRPQRYHRECQARVLQKVGHGHSSVAQVGRKLVGHFVHSCARQDCTLATRRSRRPNISNNQGRRIRLVTVHSYGSGLTRAQCAKDHNQGYRVSTLGPKSCWAYPGGSRPMSGCFGP</sequence>
<feature type="compositionally biased region" description="Basic residues" evidence="1">
    <location>
        <begin position="41"/>
        <end position="56"/>
    </location>
</feature>